<name>A0ACC2UFL5_9FUNG</name>
<reference evidence="1" key="1">
    <citation type="submission" date="2022-04" db="EMBL/GenBank/DDBJ databases">
        <title>Genome of the entomopathogenic fungus Entomophthora muscae.</title>
        <authorList>
            <person name="Elya C."/>
            <person name="Lovett B.R."/>
            <person name="Lee E."/>
            <person name="Macias A.M."/>
            <person name="Hajek A.E."/>
            <person name="De Bivort B.L."/>
            <person name="Kasson M.T."/>
            <person name="De Fine Licht H.H."/>
            <person name="Stajich J.E."/>
        </authorList>
    </citation>
    <scope>NUCLEOTIDE SEQUENCE</scope>
    <source>
        <strain evidence="1">Berkeley</strain>
    </source>
</reference>
<dbReference type="EMBL" id="QTSX02000770">
    <property type="protein sequence ID" value="KAJ9085316.1"/>
    <property type="molecule type" value="Genomic_DNA"/>
</dbReference>
<sequence>MSDPTKRKQETASPIAETKKLRVHGEKESNVLMWFRTDLRLTDNRAFASALEIARAYAKEGTSHLFALFIVSPGEWKEHGVSDIRVDFLLRNVQKLHASLKQAAIPLIIEEAQSPNEIPEIVFKVCQKYSIFGVFHNIEYEVNEARRDASTRTLLQNNGIFVRADHDQCGIKPGEVLAQSTGKPYVVFTPFKNKWLQMVTKDPTHLKIANCTLDLKQDELRTLYADIFDKEPPTSVEGFTLEPSKAKMAQTLYPAGEEEAQARLENFASLRLADYKSKRDFPAQPGTSILSPYLAAGVISARQCLARAAKENKSKYERGKEGINTWIVEIVWRDFYRHVLVAFPRVSKSLPFKLETKDIEWSDNKEHFKAWTEGKTGYPIVDAGMRQLLSTGWMHNRVRMITAMFLTKDLLINWQWGEKHFMKHLVDGDLASNNGGWQWSASTGTDAQPYFRIFNPTTQSINFDPSGEYIRRWVPELASITDSKAIHDPYSHMGTFNFLKLGYPKPIVEHSLQRKLALNIYSKVFKKQP</sequence>
<evidence type="ECO:0000313" key="1">
    <source>
        <dbReference type="EMBL" id="KAJ9085316.1"/>
    </source>
</evidence>
<accession>A0ACC2UFL5</accession>
<gene>
    <name evidence="1" type="primary">PHR1_2</name>
    <name evidence="1" type="ORF">DSO57_1015334</name>
</gene>
<protein>
    <submittedName>
        <fullName evidence="1">DNA photolyase phr1</fullName>
        <ecNumber evidence="1">4.1.99.3</ecNumber>
    </submittedName>
</protein>
<keyword evidence="2" id="KW-1185">Reference proteome</keyword>
<proteinExistence type="predicted"/>
<comment type="caution">
    <text evidence="1">The sequence shown here is derived from an EMBL/GenBank/DDBJ whole genome shotgun (WGS) entry which is preliminary data.</text>
</comment>
<dbReference type="Proteomes" id="UP001165960">
    <property type="component" value="Unassembled WGS sequence"/>
</dbReference>
<organism evidence="1 2">
    <name type="scientific">Entomophthora muscae</name>
    <dbReference type="NCBI Taxonomy" id="34485"/>
    <lineage>
        <taxon>Eukaryota</taxon>
        <taxon>Fungi</taxon>
        <taxon>Fungi incertae sedis</taxon>
        <taxon>Zoopagomycota</taxon>
        <taxon>Entomophthoromycotina</taxon>
        <taxon>Entomophthoromycetes</taxon>
        <taxon>Entomophthorales</taxon>
        <taxon>Entomophthoraceae</taxon>
        <taxon>Entomophthora</taxon>
    </lineage>
</organism>
<keyword evidence="1" id="KW-0456">Lyase</keyword>
<dbReference type="EC" id="4.1.99.3" evidence="1"/>
<evidence type="ECO:0000313" key="2">
    <source>
        <dbReference type="Proteomes" id="UP001165960"/>
    </source>
</evidence>